<dbReference type="SUPFAM" id="SSF81383">
    <property type="entry name" value="F-box domain"/>
    <property type="match status" value="1"/>
</dbReference>
<dbReference type="VEuPathDB" id="TriTrypDB:TCSYLVIO_006803"/>
<evidence type="ECO:0000256" key="1">
    <source>
        <dbReference type="SAM" id="MobiDB-lite"/>
    </source>
</evidence>
<feature type="transmembrane region" description="Helical" evidence="2">
    <location>
        <begin position="268"/>
        <end position="294"/>
    </location>
</feature>
<dbReference type="VEuPathDB" id="TriTrypDB:ECC02_009185"/>
<dbReference type="VEuPathDB" id="TriTrypDB:TcBrA4_0022760"/>
<dbReference type="VEuPathDB" id="TriTrypDB:TcCL_NonESM03293"/>
<keyword evidence="2" id="KW-1133">Transmembrane helix</keyword>
<evidence type="ECO:0000313" key="4">
    <source>
        <dbReference type="Proteomes" id="UP000246121"/>
    </source>
</evidence>
<feature type="transmembrane region" description="Helical" evidence="2">
    <location>
        <begin position="306"/>
        <end position="329"/>
    </location>
</feature>
<dbReference type="VEuPathDB" id="TriTrypDB:Tc_MARK_5562"/>
<dbReference type="VEuPathDB" id="TriTrypDB:C3747_3g62"/>
<feature type="transmembrane region" description="Helical" evidence="2">
    <location>
        <begin position="544"/>
        <end position="564"/>
    </location>
</feature>
<comment type="caution">
    <text evidence="3">The sequence shown here is derived from an EMBL/GenBank/DDBJ whole genome shotgun (WGS) entry which is preliminary data.</text>
</comment>
<dbReference type="VEuPathDB" id="TriTrypDB:BCY84_06774"/>
<keyword evidence="2" id="KW-0812">Transmembrane</keyword>
<organism evidence="3 4">
    <name type="scientific">Trypanosoma cruzi</name>
    <dbReference type="NCBI Taxonomy" id="5693"/>
    <lineage>
        <taxon>Eukaryota</taxon>
        <taxon>Discoba</taxon>
        <taxon>Euglenozoa</taxon>
        <taxon>Kinetoplastea</taxon>
        <taxon>Metakinetoplastina</taxon>
        <taxon>Trypanosomatida</taxon>
        <taxon>Trypanosomatidae</taxon>
        <taxon>Trypanosoma</taxon>
        <taxon>Schizotrypanum</taxon>
    </lineage>
</organism>
<name>A0A2V2W3H5_TRYCR</name>
<dbReference type="VEuPathDB" id="TriTrypDB:TcYC6_0040520"/>
<protein>
    <recommendedName>
        <fullName evidence="5">F-box domain-containing protein</fullName>
    </recommendedName>
</protein>
<feature type="region of interest" description="Disordered" evidence="1">
    <location>
        <begin position="42"/>
        <end position="61"/>
    </location>
</feature>
<evidence type="ECO:0008006" key="5">
    <source>
        <dbReference type="Google" id="ProtNLM"/>
    </source>
</evidence>
<dbReference type="VEuPathDB" id="TriTrypDB:TcCLB.506753.200"/>
<feature type="transmembrane region" description="Helical" evidence="2">
    <location>
        <begin position="233"/>
        <end position="256"/>
    </location>
</feature>
<dbReference type="VEuPathDB" id="TriTrypDB:TCDM_05723"/>
<dbReference type="EMBL" id="PRFA01000001">
    <property type="protein sequence ID" value="PWV03081.1"/>
    <property type="molecule type" value="Genomic_DNA"/>
</dbReference>
<dbReference type="InterPro" id="IPR036047">
    <property type="entry name" value="F-box-like_dom_sf"/>
</dbReference>
<reference evidence="3 4" key="1">
    <citation type="journal article" date="2018" name="Microb. Genom.">
        <title>Expanding an expanded genome: long-read sequencing of Trypanosoma cruzi.</title>
        <authorList>
            <person name="Berna L."/>
            <person name="Rodriguez M."/>
            <person name="Chiribao M.L."/>
            <person name="Parodi-Talice A."/>
            <person name="Pita S."/>
            <person name="Rijo G."/>
            <person name="Alvarez-Valin F."/>
            <person name="Robello C."/>
        </authorList>
    </citation>
    <scope>NUCLEOTIDE SEQUENCE [LARGE SCALE GENOMIC DNA]</scope>
    <source>
        <strain evidence="3 4">Dm28c</strain>
    </source>
</reference>
<dbReference type="VEuPathDB" id="TriTrypDB:TcCLB.510357.100"/>
<dbReference type="Proteomes" id="UP000246121">
    <property type="component" value="Unassembled WGS sequence"/>
</dbReference>
<gene>
    <name evidence="3" type="ORF">C4B63_1g31</name>
</gene>
<feature type="compositionally biased region" description="Polar residues" evidence="1">
    <location>
        <begin position="46"/>
        <end position="56"/>
    </location>
</feature>
<feature type="transmembrane region" description="Helical" evidence="2">
    <location>
        <begin position="576"/>
        <end position="598"/>
    </location>
</feature>
<evidence type="ECO:0000313" key="3">
    <source>
        <dbReference type="EMBL" id="PWV03081.1"/>
    </source>
</evidence>
<dbReference type="VEuPathDB" id="TriTrypDB:C4B63_1g31"/>
<dbReference type="VEuPathDB" id="TriTrypDB:TcG_05183"/>
<proteinExistence type="predicted"/>
<feature type="transmembrane region" description="Helical" evidence="2">
    <location>
        <begin position="618"/>
        <end position="636"/>
    </location>
</feature>
<sequence>MDYWTRSANRNSLESIGVTYDERETSPVVNGNVGERAGHAQLATPDMSSPPFQSRSNQDRDWSSFTDELTTTDTTGFTSSSRQLGGLSVHHRDRNLLGFTFSGIPADVVCFRSCISYHSHRSSKNFVAPEQTGPFAADVLCIILLYIVVDMREILQVSHTCRYWRFYANYAPHWTYYRRIDWGRRIKDLPRYIRKVVVKPKIVTQEEYFRERSKVQRAQRREEIMSTARHVRWCVAIALLSASACTANFVVAYFLGFLPTVLRNDRSLGTVTFLLMVILVVLEVTVVIVPLGGATSPSEKQNMMRLIAWGLFLLFSACIFGTISSLAMARVQSTGHVISGTVLDFTKDRDCGVMEAHHNPSFVLLPTKIADIRWRPITMDDTERKFIPYCISHFNETICYVFLYFDGLYRSNIFNNASAVVTKDIGTRTALGFDPMDNSTDHRCTNASRPHVIALTESVYAHVREEANRYFPDEVYTNPILRPQQRGKISYICSMDYARVATEDSPGSTRMWYKHGHPWRRHHIPLSTDITGVEKEFEETHDHYLHYAFGCYIITSVLWAVMLIMQCFTREQALMVLGLTTTVTLALMNPIIMVLAGALCVKVPDRYFMCNASSGGSLIGGGLFISAVLAALYVCFS</sequence>
<evidence type="ECO:0000256" key="2">
    <source>
        <dbReference type="SAM" id="Phobius"/>
    </source>
</evidence>
<keyword evidence="2" id="KW-0472">Membrane</keyword>
<dbReference type="AlphaFoldDB" id="A0A2V2W3H5"/>
<accession>A0A2V2W3H5</accession>